<keyword evidence="7" id="KW-0472">Membrane</keyword>
<keyword evidence="3" id="KW-0479">Metal-binding</keyword>
<dbReference type="PANTHER" id="PTHR30176">
    <property type="entry name" value="FERREDOXIN-TYPE PROTEIN NAPH"/>
    <property type="match status" value="1"/>
</dbReference>
<feature type="transmembrane region" description="Helical" evidence="7">
    <location>
        <begin position="115"/>
        <end position="136"/>
    </location>
</feature>
<feature type="domain" description="4Fe-4S ferredoxin-type" evidence="8">
    <location>
        <begin position="187"/>
        <end position="212"/>
    </location>
</feature>
<keyword evidence="7" id="KW-1133">Transmembrane helix</keyword>
<keyword evidence="7" id="KW-0812">Transmembrane</keyword>
<evidence type="ECO:0000256" key="5">
    <source>
        <dbReference type="ARBA" id="ARBA00023004"/>
    </source>
</evidence>
<dbReference type="GO" id="GO:0046872">
    <property type="term" value="F:metal ion binding"/>
    <property type="evidence" value="ECO:0007669"/>
    <property type="project" value="UniProtKB-KW"/>
</dbReference>
<evidence type="ECO:0000256" key="3">
    <source>
        <dbReference type="ARBA" id="ARBA00022723"/>
    </source>
</evidence>
<dbReference type="Proteomes" id="UP000033048">
    <property type="component" value="Chromosome"/>
</dbReference>
<feature type="transmembrane region" description="Helical" evidence="7">
    <location>
        <begin position="85"/>
        <end position="103"/>
    </location>
</feature>
<organism evidence="9 10">
    <name type="scientific">Methanococcoides methylutens MM1</name>
    <dbReference type="NCBI Taxonomy" id="1434104"/>
    <lineage>
        <taxon>Archaea</taxon>
        <taxon>Methanobacteriati</taxon>
        <taxon>Methanobacteriota</taxon>
        <taxon>Stenosarchaea group</taxon>
        <taxon>Methanomicrobia</taxon>
        <taxon>Methanosarcinales</taxon>
        <taxon>Methanosarcinaceae</taxon>
        <taxon>Methanococcoides</taxon>
    </lineage>
</organism>
<dbReference type="STRING" id="1434104.MCMEM_1564"/>
<name>A0A0E3SSW7_METMT</name>
<dbReference type="GO" id="GO:0051539">
    <property type="term" value="F:4 iron, 4 sulfur cluster binding"/>
    <property type="evidence" value="ECO:0007669"/>
    <property type="project" value="UniProtKB-KW"/>
</dbReference>
<feature type="transmembrane region" description="Helical" evidence="7">
    <location>
        <begin position="20"/>
        <end position="45"/>
    </location>
</feature>
<proteinExistence type="predicted"/>
<evidence type="ECO:0000313" key="10">
    <source>
        <dbReference type="Proteomes" id="UP000033048"/>
    </source>
</evidence>
<dbReference type="Pfam" id="PF12801">
    <property type="entry name" value="Fer4_5"/>
    <property type="match status" value="2"/>
</dbReference>
<keyword evidence="5" id="KW-0408">Iron</keyword>
<evidence type="ECO:0000256" key="2">
    <source>
        <dbReference type="ARBA" id="ARBA00022485"/>
    </source>
</evidence>
<dbReference type="HOGENOM" id="CLU_100907_1_0_2"/>
<dbReference type="Gene3D" id="3.30.70.20">
    <property type="match status" value="1"/>
</dbReference>
<dbReference type="PROSITE" id="PS00198">
    <property type="entry name" value="4FE4S_FER_1"/>
    <property type="match status" value="2"/>
</dbReference>
<dbReference type="GeneID" id="24894125"/>
<gene>
    <name evidence="9" type="ORF">MCMEM_1564</name>
</gene>
<keyword evidence="1" id="KW-0813">Transport</keyword>
<evidence type="ECO:0000256" key="1">
    <source>
        <dbReference type="ARBA" id="ARBA00022448"/>
    </source>
</evidence>
<dbReference type="AlphaFoldDB" id="A0A0E3SSW7"/>
<keyword evidence="10" id="KW-1185">Reference proteome</keyword>
<keyword evidence="6" id="KW-0411">Iron-sulfur</keyword>
<evidence type="ECO:0000313" key="9">
    <source>
        <dbReference type="EMBL" id="AKB85617.1"/>
    </source>
</evidence>
<dbReference type="PROSITE" id="PS51379">
    <property type="entry name" value="4FE4S_FER_2"/>
    <property type="match status" value="2"/>
</dbReference>
<protein>
    <submittedName>
        <fullName evidence="9">Iron-sulfur-binding protein</fullName>
    </submittedName>
</protein>
<dbReference type="KEGG" id="mmet:MCMEM_1564"/>
<reference evidence="9 10" key="1">
    <citation type="submission" date="2014-07" db="EMBL/GenBank/DDBJ databases">
        <title>Methanogenic archaea and the global carbon cycle.</title>
        <authorList>
            <person name="Henriksen J.R."/>
            <person name="Luke J."/>
            <person name="Reinhart S."/>
            <person name="Benedict M.N."/>
            <person name="Youngblut N.D."/>
            <person name="Metcalf M.E."/>
            <person name="Whitaker R.J."/>
            <person name="Metcalf W.W."/>
        </authorList>
    </citation>
    <scope>NUCLEOTIDE SEQUENCE [LARGE SCALE GENOMIC DNA]</scope>
    <source>
        <strain evidence="9 10">MM1</strain>
    </source>
</reference>
<evidence type="ECO:0000256" key="6">
    <source>
        <dbReference type="ARBA" id="ARBA00023014"/>
    </source>
</evidence>
<dbReference type="Pfam" id="PF13746">
    <property type="entry name" value="Fer4_18"/>
    <property type="match status" value="1"/>
</dbReference>
<dbReference type="GO" id="GO:0016491">
    <property type="term" value="F:oxidoreductase activity"/>
    <property type="evidence" value="ECO:0007669"/>
    <property type="project" value="UniProtKB-ARBA"/>
</dbReference>
<dbReference type="InterPro" id="IPR017900">
    <property type="entry name" value="4Fe4S_Fe_S_CS"/>
</dbReference>
<dbReference type="GO" id="GO:0005886">
    <property type="term" value="C:plasma membrane"/>
    <property type="evidence" value="ECO:0007669"/>
    <property type="project" value="TreeGrafter"/>
</dbReference>
<dbReference type="InterPro" id="IPR051684">
    <property type="entry name" value="Electron_Trans/Redox"/>
</dbReference>
<accession>A0A0E3SSW7</accession>
<dbReference type="OrthoDB" id="23478at2157"/>
<evidence type="ECO:0000256" key="7">
    <source>
        <dbReference type="SAM" id="Phobius"/>
    </source>
</evidence>
<dbReference type="RefSeq" id="WP_197072186.1">
    <property type="nucleotide sequence ID" value="NZ_CP009518.1"/>
</dbReference>
<dbReference type="InterPro" id="IPR017896">
    <property type="entry name" value="4Fe4S_Fe-S-bd"/>
</dbReference>
<dbReference type="SUPFAM" id="SSF54862">
    <property type="entry name" value="4Fe-4S ferredoxins"/>
    <property type="match status" value="1"/>
</dbReference>
<sequence length="212" mass="24103">MFNTKPYLDKIKPYLGSMVIIVSLGGLWYPILGYFMLVVMGTLFISSIFRGRWFCGNLCPRGSYFDYGIIKISKKRKIPKILSSMWLRIPVFTAMITLMIYRISVTFAAQNTFDLIGTIFVSMCLMTTIIGTMLGAQFNTRSWCNVCPMGTMQRFIGGNKYQLQMDHDTCVDCKLCEKVCPMELKVRDIGNNPDCIKCGKCVDKCPKDSLSF</sequence>
<evidence type="ECO:0000256" key="4">
    <source>
        <dbReference type="ARBA" id="ARBA00022982"/>
    </source>
</evidence>
<keyword evidence="4" id="KW-0249">Electron transport</keyword>
<evidence type="ECO:0000259" key="8">
    <source>
        <dbReference type="PROSITE" id="PS51379"/>
    </source>
</evidence>
<dbReference type="PANTHER" id="PTHR30176:SF3">
    <property type="entry name" value="FERREDOXIN-TYPE PROTEIN NAPH"/>
    <property type="match status" value="1"/>
</dbReference>
<keyword evidence="2" id="KW-0004">4Fe-4S</keyword>
<dbReference type="EMBL" id="CP009518">
    <property type="protein sequence ID" value="AKB85617.1"/>
    <property type="molecule type" value="Genomic_DNA"/>
</dbReference>
<feature type="domain" description="4Fe-4S ferredoxin-type" evidence="8">
    <location>
        <begin position="161"/>
        <end position="183"/>
    </location>
</feature>